<evidence type="ECO:0000313" key="7">
    <source>
        <dbReference type="EMBL" id="QGT51296.1"/>
    </source>
</evidence>
<dbReference type="CDD" id="cd00996">
    <property type="entry name" value="PBP2_AatB_like"/>
    <property type="match status" value="1"/>
</dbReference>
<organism evidence="7">
    <name type="scientific">uncultured Bacillota bacterium</name>
    <dbReference type="NCBI Taxonomy" id="344338"/>
    <lineage>
        <taxon>Bacteria</taxon>
        <taxon>Bacillati</taxon>
        <taxon>Bacillota</taxon>
        <taxon>environmental samples</taxon>
    </lineage>
</organism>
<sequence length="272" mass="29637">MKKLIGLLLSAMLIVSLAACGNNGTTPTANSGEDTSWDDIVAQGKIVMGVDDEFPPMGYRESNDEIVGFDIDFAKAVASELGVELEVMAIDWSSKEAQLMAGNVDVIWNGYSITDDRKEKVAFTRPYLANRMVIVSKEGYGVNTKEDLKNVKIGVQAMSSAIDAMAEDDIYEEIKGNLMEFSVNTDAMLDLDAGNVKAVVLDEVVADYYISKHPGNYVVLEDNFGAEEYGIGVRKEDKAFLEKLQAAIDTTIENGKAASVSETWFGTDKVLK</sequence>
<gene>
    <name evidence="7" type="ORF">Firmicute1046_3720</name>
</gene>
<feature type="signal peptide" evidence="5">
    <location>
        <begin position="1"/>
        <end position="18"/>
    </location>
</feature>
<name>A0A650ENZ9_9FIRM</name>
<dbReference type="PANTHER" id="PTHR35936">
    <property type="entry name" value="MEMBRANE-BOUND LYTIC MUREIN TRANSGLYCOSYLASE F"/>
    <property type="match status" value="1"/>
</dbReference>
<dbReference type="PROSITE" id="PS01039">
    <property type="entry name" value="SBP_BACTERIAL_3"/>
    <property type="match status" value="1"/>
</dbReference>
<dbReference type="SUPFAM" id="SSF53850">
    <property type="entry name" value="Periplasmic binding protein-like II"/>
    <property type="match status" value="1"/>
</dbReference>
<dbReference type="Gene3D" id="3.40.190.10">
    <property type="entry name" value="Periplasmic binding protein-like II"/>
    <property type="match status" value="2"/>
</dbReference>
<accession>A0A650ENZ9</accession>
<dbReference type="PANTHER" id="PTHR35936:SF34">
    <property type="entry name" value="ABC TRANSPORTER EXTRACELLULAR-BINDING PROTEIN YCKB-RELATED"/>
    <property type="match status" value="1"/>
</dbReference>
<dbReference type="PROSITE" id="PS51257">
    <property type="entry name" value="PROKAR_LIPOPROTEIN"/>
    <property type="match status" value="1"/>
</dbReference>
<comment type="similarity">
    <text evidence="2 4">Belongs to the bacterial solute-binding protein 3 family.</text>
</comment>
<dbReference type="EMBL" id="MN577573">
    <property type="protein sequence ID" value="QGT51296.1"/>
    <property type="molecule type" value="Genomic_DNA"/>
</dbReference>
<protein>
    <submittedName>
        <fullName evidence="7">Amino acid ABC transporter substrate-binding protein</fullName>
    </submittedName>
</protein>
<reference evidence="7" key="1">
    <citation type="journal article" date="2020" name="J. ISSAAS">
        <title>Lactobacilli and other gastrointestinal microbiota of Peromyscus leucopus, reservoir host for agents of Lyme disease and other zoonoses in North America.</title>
        <authorList>
            <person name="Milovic A."/>
            <person name="Bassam K."/>
            <person name="Shao H."/>
            <person name="Chatzistamou I."/>
            <person name="Tufts D.M."/>
            <person name="Diuk-Wasser M."/>
            <person name="Barbour A.G."/>
        </authorList>
    </citation>
    <scope>NUCLEOTIDE SEQUENCE</scope>
    <source>
        <strain evidence="7">LL40</strain>
    </source>
</reference>
<evidence type="ECO:0000256" key="2">
    <source>
        <dbReference type="ARBA" id="ARBA00010333"/>
    </source>
</evidence>
<evidence type="ECO:0000256" key="1">
    <source>
        <dbReference type="ARBA" id="ARBA00004196"/>
    </source>
</evidence>
<dbReference type="GO" id="GO:0030313">
    <property type="term" value="C:cell envelope"/>
    <property type="evidence" value="ECO:0007669"/>
    <property type="project" value="UniProtKB-SubCell"/>
</dbReference>
<dbReference type="SMART" id="SM00062">
    <property type="entry name" value="PBPb"/>
    <property type="match status" value="1"/>
</dbReference>
<comment type="subcellular location">
    <subcellularLocation>
        <location evidence="1">Cell envelope</location>
    </subcellularLocation>
</comment>
<evidence type="ECO:0000256" key="4">
    <source>
        <dbReference type="RuleBase" id="RU003744"/>
    </source>
</evidence>
<dbReference type="InterPro" id="IPR018313">
    <property type="entry name" value="SBP_3_CS"/>
</dbReference>
<dbReference type="InterPro" id="IPR001638">
    <property type="entry name" value="Solute-binding_3/MltF_N"/>
</dbReference>
<feature type="domain" description="Solute-binding protein family 3/N-terminal" evidence="6">
    <location>
        <begin position="45"/>
        <end position="268"/>
    </location>
</feature>
<evidence type="ECO:0000256" key="3">
    <source>
        <dbReference type="ARBA" id="ARBA00022729"/>
    </source>
</evidence>
<feature type="chain" id="PRO_5038635196" evidence="5">
    <location>
        <begin position="19"/>
        <end position="272"/>
    </location>
</feature>
<proteinExistence type="inferred from homology"/>
<keyword evidence="3 5" id="KW-0732">Signal</keyword>
<dbReference type="AlphaFoldDB" id="A0A650ENZ9"/>
<evidence type="ECO:0000259" key="6">
    <source>
        <dbReference type="SMART" id="SM00062"/>
    </source>
</evidence>
<evidence type="ECO:0000256" key="5">
    <source>
        <dbReference type="SAM" id="SignalP"/>
    </source>
</evidence>
<dbReference type="Pfam" id="PF00497">
    <property type="entry name" value="SBP_bac_3"/>
    <property type="match status" value="1"/>
</dbReference>